<gene>
    <name evidence="16" type="ORF">SMAC_06475</name>
</gene>
<feature type="transmembrane region" description="Helical" evidence="14">
    <location>
        <begin position="167"/>
        <end position="186"/>
    </location>
</feature>
<evidence type="ECO:0000256" key="6">
    <source>
        <dbReference type="ARBA" id="ARBA00022989"/>
    </source>
</evidence>
<keyword evidence="4 14" id="KW-0812">Transmembrane</keyword>
<dbReference type="GO" id="GO:0016126">
    <property type="term" value="P:sterol biosynthetic process"/>
    <property type="evidence" value="ECO:0007669"/>
    <property type="project" value="UniProtKB-KW"/>
</dbReference>
<feature type="transmembrane region" description="Helical" evidence="14">
    <location>
        <begin position="43"/>
        <end position="63"/>
    </location>
</feature>
<dbReference type="GO" id="GO:0047750">
    <property type="term" value="F:cholestenol delta-isomerase activity"/>
    <property type="evidence" value="ECO:0007669"/>
    <property type="project" value="InterPro"/>
</dbReference>
<feature type="compositionally biased region" description="Basic residues" evidence="13">
    <location>
        <begin position="280"/>
        <end position="289"/>
    </location>
</feature>
<feature type="transmembrane region" description="Helical" evidence="14">
    <location>
        <begin position="75"/>
        <end position="97"/>
    </location>
</feature>
<dbReference type="OrthoDB" id="58557at2759"/>
<evidence type="ECO:0000259" key="15">
    <source>
        <dbReference type="Pfam" id="PF05241"/>
    </source>
</evidence>
<dbReference type="InterPro" id="IPR007905">
    <property type="entry name" value="EBP"/>
</dbReference>
<proteinExistence type="inferred from homology"/>
<dbReference type="GO" id="GO:0004769">
    <property type="term" value="F:steroid Delta-isomerase activity"/>
    <property type="evidence" value="ECO:0007669"/>
    <property type="project" value="TreeGrafter"/>
</dbReference>
<keyword evidence="11" id="KW-0753">Steroid metabolism</keyword>
<dbReference type="Pfam" id="PF05241">
    <property type="entry name" value="EBP"/>
    <property type="match status" value="1"/>
</dbReference>
<feature type="compositionally biased region" description="Basic and acidic residues" evidence="13">
    <location>
        <begin position="252"/>
        <end position="279"/>
    </location>
</feature>
<keyword evidence="10" id="KW-1207">Sterol metabolism</keyword>
<evidence type="ECO:0000256" key="5">
    <source>
        <dbReference type="ARBA" id="ARBA00022955"/>
    </source>
</evidence>
<organism evidence="16 17">
    <name type="scientific">Sordaria macrospora (strain ATCC MYA-333 / DSM 997 / K(L3346) / K-hell)</name>
    <dbReference type="NCBI Taxonomy" id="771870"/>
    <lineage>
        <taxon>Eukaryota</taxon>
        <taxon>Fungi</taxon>
        <taxon>Dikarya</taxon>
        <taxon>Ascomycota</taxon>
        <taxon>Pezizomycotina</taxon>
        <taxon>Sordariomycetes</taxon>
        <taxon>Sordariomycetidae</taxon>
        <taxon>Sordariales</taxon>
        <taxon>Sordariaceae</taxon>
        <taxon>Sordaria</taxon>
    </lineage>
</organism>
<dbReference type="eggNOG" id="KOG4826">
    <property type="taxonomic scope" value="Eukaryota"/>
</dbReference>
<protein>
    <submittedName>
        <fullName evidence="16">WGS project CABT00000000 data, contig 2.13</fullName>
    </submittedName>
</protein>
<evidence type="ECO:0000256" key="3">
    <source>
        <dbReference type="ARBA" id="ARBA00022516"/>
    </source>
</evidence>
<dbReference type="PANTHER" id="PTHR14207:SF0">
    <property type="entry name" value="3-BETA-HYDROXYSTEROID-DELTA(8),DELTA(7)-ISOMERASE"/>
    <property type="match status" value="1"/>
</dbReference>
<evidence type="ECO:0000313" key="17">
    <source>
        <dbReference type="Proteomes" id="UP000001881"/>
    </source>
</evidence>
<comment type="subcellular location">
    <subcellularLocation>
        <location evidence="1">Membrane</location>
        <topology evidence="1">Multi-pass membrane protein</topology>
    </subcellularLocation>
</comment>
<dbReference type="GO" id="GO:0016020">
    <property type="term" value="C:membrane"/>
    <property type="evidence" value="ECO:0007669"/>
    <property type="project" value="UniProtKB-SubCell"/>
</dbReference>
<accession>F7VYI7</accession>
<dbReference type="Proteomes" id="UP000001881">
    <property type="component" value="Unassembled WGS sequence"/>
</dbReference>
<evidence type="ECO:0000256" key="7">
    <source>
        <dbReference type="ARBA" id="ARBA00023011"/>
    </source>
</evidence>
<evidence type="ECO:0000256" key="9">
    <source>
        <dbReference type="ARBA" id="ARBA00023136"/>
    </source>
</evidence>
<evidence type="ECO:0000256" key="14">
    <source>
        <dbReference type="SAM" id="Phobius"/>
    </source>
</evidence>
<dbReference type="OMA" id="IAESKYE"/>
<evidence type="ECO:0000256" key="12">
    <source>
        <dbReference type="ARBA" id="ARBA00023235"/>
    </source>
</evidence>
<evidence type="ECO:0000256" key="1">
    <source>
        <dbReference type="ARBA" id="ARBA00004141"/>
    </source>
</evidence>
<evidence type="ECO:0000256" key="8">
    <source>
        <dbReference type="ARBA" id="ARBA00023098"/>
    </source>
</evidence>
<keyword evidence="6 14" id="KW-1133">Transmembrane helix</keyword>
<dbReference type="HOGENOM" id="CLU_809152_0_0_1"/>
<reference evidence="16 17" key="1">
    <citation type="journal article" date="2010" name="PLoS Genet.">
        <title>De novo assembly of a 40 Mb eukaryotic genome from short sequence reads: Sordaria macrospora, a model organism for fungal morphogenesis.</title>
        <authorList>
            <person name="Nowrousian M."/>
            <person name="Stajich J."/>
            <person name="Chu M."/>
            <person name="Engh I."/>
            <person name="Espagne E."/>
            <person name="Halliday K."/>
            <person name="Kamerewerd J."/>
            <person name="Kempken F."/>
            <person name="Knab B."/>
            <person name="Kuo H.C."/>
            <person name="Osiewacz H.D."/>
            <person name="Poeggeler S."/>
            <person name="Read N."/>
            <person name="Seiler S."/>
            <person name="Smith K."/>
            <person name="Zickler D."/>
            <person name="Kueck U."/>
            <person name="Freitag M."/>
        </authorList>
    </citation>
    <scope>NUCLEOTIDE SEQUENCE [LARGE SCALE GENOMIC DNA]</scope>
    <source>
        <strain evidence="17">ATCC MYA-333 / DSM 997 / K(L3346) / K-hell</strain>
        <tissue evidence="16">Mycelium</tissue>
    </source>
</reference>
<dbReference type="GO" id="GO:0000247">
    <property type="term" value="F:C-8 sterol isomerase activity"/>
    <property type="evidence" value="ECO:0007669"/>
    <property type="project" value="TreeGrafter"/>
</dbReference>
<comment type="caution">
    <text evidence="16">The sequence shown here is derived from an EMBL/GenBank/DDBJ whole genome shotgun (WGS) entry which is preliminary data.</text>
</comment>
<evidence type="ECO:0000313" key="16">
    <source>
        <dbReference type="EMBL" id="CCC10582.1"/>
    </source>
</evidence>
<evidence type="ECO:0000256" key="2">
    <source>
        <dbReference type="ARBA" id="ARBA00008337"/>
    </source>
</evidence>
<keyword evidence="7" id="KW-0756">Sterol biosynthesis</keyword>
<dbReference type="AlphaFoldDB" id="F7VYI7"/>
<dbReference type="EMBL" id="CABT02000013">
    <property type="protein sequence ID" value="CCC10582.1"/>
    <property type="molecule type" value="Genomic_DNA"/>
</dbReference>
<evidence type="ECO:0000256" key="11">
    <source>
        <dbReference type="ARBA" id="ARBA00023221"/>
    </source>
</evidence>
<keyword evidence="8" id="KW-0443">Lipid metabolism</keyword>
<keyword evidence="9 14" id="KW-0472">Membrane</keyword>
<keyword evidence="12" id="KW-0413">Isomerase</keyword>
<sequence length="289" mass="32722">MSSFLKFLVSSGDANSPRRHKHPYYPQTVVVPNYAPNTLQLPMVLGAFGGAVSLLMVAVVAVGKKVNKRLTWKDAGVLSWFTLCGFLHCFFEGYYVLNHATLAGKQDIFAQLWKEYALSDSRSLRHITQTIVSVGHLYGVALYFGTCFFQEKFRGISYSRPETLYYWVYYASMNAPWVIVPAILLFQSTRTIRQGLSVLNKVKSMKGDSTSSSGSSIYSGKAERHQPSRDSRDGGEKSRRDRVAEQQAAYLRGDDGRPESIAESKYENWEDSRADAREQLRKKKTVRRE</sequence>
<dbReference type="VEuPathDB" id="FungiDB:SMAC_06475"/>
<name>F7VYI7_SORMK</name>
<keyword evidence="17" id="KW-1185">Reference proteome</keyword>
<feature type="compositionally biased region" description="Low complexity" evidence="13">
    <location>
        <begin position="207"/>
        <end position="220"/>
    </location>
</feature>
<feature type="region of interest" description="Disordered" evidence="13">
    <location>
        <begin position="204"/>
        <end position="289"/>
    </location>
</feature>
<dbReference type="PANTHER" id="PTHR14207">
    <property type="entry name" value="STEROL ISOMERASE"/>
    <property type="match status" value="1"/>
</dbReference>
<dbReference type="GO" id="GO:0005783">
    <property type="term" value="C:endoplasmic reticulum"/>
    <property type="evidence" value="ECO:0007669"/>
    <property type="project" value="TreeGrafter"/>
</dbReference>
<feature type="compositionally biased region" description="Basic and acidic residues" evidence="13">
    <location>
        <begin position="221"/>
        <end position="244"/>
    </location>
</feature>
<keyword evidence="5" id="KW-0752">Steroid biosynthesis</keyword>
<evidence type="ECO:0000256" key="10">
    <source>
        <dbReference type="ARBA" id="ARBA00023166"/>
    </source>
</evidence>
<evidence type="ECO:0000256" key="4">
    <source>
        <dbReference type="ARBA" id="ARBA00022692"/>
    </source>
</evidence>
<comment type="similarity">
    <text evidence="2">Belongs to the EBP family.</text>
</comment>
<evidence type="ECO:0000256" key="13">
    <source>
        <dbReference type="SAM" id="MobiDB-lite"/>
    </source>
</evidence>
<feature type="domain" description="EXPERA" evidence="15">
    <location>
        <begin position="116"/>
        <end position="188"/>
    </location>
</feature>
<dbReference type="InterPro" id="IPR033118">
    <property type="entry name" value="EXPERA"/>
</dbReference>
<keyword evidence="3" id="KW-0444">Lipid biosynthesis</keyword>
<dbReference type="STRING" id="771870.F7VYI7"/>
<dbReference type="InParanoid" id="F7VYI7"/>